<evidence type="ECO:0000313" key="3">
    <source>
        <dbReference type="RefSeq" id="XP_020084927.1"/>
    </source>
</evidence>
<dbReference type="GeneID" id="109707809"/>
<feature type="region of interest" description="Disordered" evidence="1">
    <location>
        <begin position="173"/>
        <end position="272"/>
    </location>
</feature>
<sequence>MEKVPYNFSLARRACARLLAAPSAALPRLRRLAFAPRTPRAACVRAHRTPRARLHPSLVPLAPHARPTPTPVGARTSAPQLAPRRPRTAARLATRLRPSACVRANAEPAPTPSARRPRPCPRPPPARALARASASRYHNTNWLANSELDCHPSAARPATLGRRSSRWRLFAAVPPPSGSRLPTAPLALPPMPASAPTSPAPCAPPLGSAPLALRPSQRPRRRPPSPLRPSARVRPQRMHPSHPAAPRSSLSARSRPRAALAPLAPPPPARANASALAATCLSY</sequence>
<dbReference type="Proteomes" id="UP000515123">
    <property type="component" value="Linkage group 3"/>
</dbReference>
<name>A0A6P5EN78_ANACO</name>
<reference evidence="2" key="1">
    <citation type="journal article" date="2015" name="Nat. Genet.">
        <title>The pineapple genome and the evolution of CAM photosynthesis.</title>
        <authorList>
            <person name="Ming R."/>
            <person name="VanBuren R."/>
            <person name="Wai C.M."/>
            <person name="Tang H."/>
            <person name="Schatz M.C."/>
            <person name="Bowers J.E."/>
            <person name="Lyons E."/>
            <person name="Wang M.L."/>
            <person name="Chen J."/>
            <person name="Biggers E."/>
            <person name="Zhang J."/>
            <person name="Huang L."/>
            <person name="Zhang L."/>
            <person name="Miao W."/>
            <person name="Zhang J."/>
            <person name="Ye Z."/>
            <person name="Miao C."/>
            <person name="Lin Z."/>
            <person name="Wang H."/>
            <person name="Zhou H."/>
            <person name="Yim W.C."/>
            <person name="Priest H.D."/>
            <person name="Zheng C."/>
            <person name="Woodhouse M."/>
            <person name="Edger P.P."/>
            <person name="Guyot R."/>
            <person name="Guo H.B."/>
            <person name="Guo H."/>
            <person name="Zheng G."/>
            <person name="Singh R."/>
            <person name="Sharma A."/>
            <person name="Min X."/>
            <person name="Zheng Y."/>
            <person name="Lee H."/>
            <person name="Gurtowski J."/>
            <person name="Sedlazeck F.J."/>
            <person name="Harkess A."/>
            <person name="McKain M.R."/>
            <person name="Liao Z."/>
            <person name="Fang J."/>
            <person name="Liu J."/>
            <person name="Zhang X."/>
            <person name="Zhang Q."/>
            <person name="Hu W."/>
            <person name="Qin Y."/>
            <person name="Wang K."/>
            <person name="Chen L.Y."/>
            <person name="Shirley N."/>
            <person name="Lin Y.R."/>
            <person name="Liu L.Y."/>
            <person name="Hernandez A.G."/>
            <person name="Wright C.L."/>
            <person name="Bulone V."/>
            <person name="Tuskan G.A."/>
            <person name="Heath K."/>
            <person name="Zee F."/>
            <person name="Moore P.H."/>
            <person name="Sunkar R."/>
            <person name="Leebens-Mack J.H."/>
            <person name="Mockler T."/>
            <person name="Bennetzen J.L."/>
            <person name="Freeling M."/>
            <person name="Sankoff D."/>
            <person name="Paterson A.H."/>
            <person name="Zhu X."/>
            <person name="Yang X."/>
            <person name="Smith J.A."/>
            <person name="Cushman J.C."/>
            <person name="Paull R.E."/>
            <person name="Yu Q."/>
        </authorList>
    </citation>
    <scope>NUCLEOTIDE SEQUENCE [LARGE SCALE GENOMIC DNA]</scope>
    <source>
        <strain evidence="2">cv. F153</strain>
    </source>
</reference>
<organism evidence="2 3">
    <name type="scientific">Ananas comosus</name>
    <name type="common">Pineapple</name>
    <name type="synonym">Ananas ananas</name>
    <dbReference type="NCBI Taxonomy" id="4615"/>
    <lineage>
        <taxon>Eukaryota</taxon>
        <taxon>Viridiplantae</taxon>
        <taxon>Streptophyta</taxon>
        <taxon>Embryophyta</taxon>
        <taxon>Tracheophyta</taxon>
        <taxon>Spermatophyta</taxon>
        <taxon>Magnoliopsida</taxon>
        <taxon>Liliopsida</taxon>
        <taxon>Poales</taxon>
        <taxon>Bromeliaceae</taxon>
        <taxon>Bromelioideae</taxon>
        <taxon>Ananas</taxon>
    </lineage>
</organism>
<feature type="compositionally biased region" description="Low complexity" evidence="1">
    <location>
        <begin position="205"/>
        <end position="216"/>
    </location>
</feature>
<proteinExistence type="predicted"/>
<feature type="compositionally biased region" description="Pro residues" evidence="1">
    <location>
        <begin position="187"/>
        <end position="204"/>
    </location>
</feature>
<feature type="region of interest" description="Disordered" evidence="1">
    <location>
        <begin position="103"/>
        <end position="133"/>
    </location>
</feature>
<reference evidence="3" key="2">
    <citation type="submission" date="2025-08" db="UniProtKB">
        <authorList>
            <consortium name="RefSeq"/>
        </authorList>
    </citation>
    <scope>IDENTIFICATION</scope>
    <source>
        <tissue evidence="3">Leaf</tissue>
    </source>
</reference>
<dbReference type="AlphaFoldDB" id="A0A6P5EN78"/>
<evidence type="ECO:0000256" key="1">
    <source>
        <dbReference type="SAM" id="MobiDB-lite"/>
    </source>
</evidence>
<accession>A0A6P5EN78</accession>
<dbReference type="RefSeq" id="XP_020084927.1">
    <property type="nucleotide sequence ID" value="XM_020229338.1"/>
</dbReference>
<gene>
    <name evidence="3" type="primary">LOC109707809</name>
</gene>
<keyword evidence="2" id="KW-1185">Reference proteome</keyword>
<evidence type="ECO:0000313" key="2">
    <source>
        <dbReference type="Proteomes" id="UP000515123"/>
    </source>
</evidence>
<feature type="compositionally biased region" description="Low complexity" evidence="1">
    <location>
        <begin position="244"/>
        <end position="262"/>
    </location>
</feature>
<protein>
    <submittedName>
        <fullName evidence="3">Uncharacterized protein LOC109707809</fullName>
    </submittedName>
</protein>
<feature type="region of interest" description="Disordered" evidence="1">
    <location>
        <begin position="59"/>
        <end position="86"/>
    </location>
</feature>